<gene>
    <name evidence="2" type="ORF">C8D78_1206</name>
</gene>
<feature type="domain" description="HPt" evidence="1">
    <location>
        <begin position="74"/>
        <end position="132"/>
    </location>
</feature>
<evidence type="ECO:0000313" key="3">
    <source>
        <dbReference type="Proteomes" id="UP000276055"/>
    </source>
</evidence>
<dbReference type="Gene3D" id="1.20.120.160">
    <property type="entry name" value="HPT domain"/>
    <property type="match status" value="1"/>
</dbReference>
<evidence type="ECO:0000259" key="1">
    <source>
        <dbReference type="Pfam" id="PF01627"/>
    </source>
</evidence>
<dbReference type="Proteomes" id="UP000276055">
    <property type="component" value="Unassembled WGS sequence"/>
</dbReference>
<dbReference type="InterPro" id="IPR008207">
    <property type="entry name" value="Sig_transdc_His_kin_Hpt_dom"/>
</dbReference>
<proteinExistence type="predicted"/>
<dbReference type="InterPro" id="IPR036641">
    <property type="entry name" value="HPT_dom_sf"/>
</dbReference>
<name>A0A495EUC1_9MICC</name>
<dbReference type="SUPFAM" id="SSF47226">
    <property type="entry name" value="Histidine-containing phosphotransfer domain, HPT domain"/>
    <property type="match status" value="1"/>
</dbReference>
<accession>A0A495EUC1</accession>
<dbReference type="Pfam" id="PF01627">
    <property type="entry name" value="Hpt"/>
    <property type="match status" value="1"/>
</dbReference>
<dbReference type="EMBL" id="RBIR01000002">
    <property type="protein sequence ID" value="RKR20568.1"/>
    <property type="molecule type" value="Genomic_DNA"/>
</dbReference>
<protein>
    <submittedName>
        <fullName evidence="2">Hpt domain-containing protein</fullName>
    </submittedName>
</protein>
<sequence>MSLPSACPDDGNASIGLASTAPVGLPAQAAAATAALASCAAAPLVDPAALQDLGAQLDSPAVAKGFARDYTKMWDQRYRSLASALERGDLAGSMDAVLSLKTSSAMVGGLRLAQLAGELEDAIRAGDIDRALSLLCDVAERGGETVDELQYSYVLWES</sequence>
<dbReference type="RefSeq" id="WP_244208272.1">
    <property type="nucleotide sequence ID" value="NZ_RBIR01000002.1"/>
</dbReference>
<evidence type="ECO:0000313" key="2">
    <source>
        <dbReference type="EMBL" id="RKR20568.1"/>
    </source>
</evidence>
<reference evidence="2 3" key="1">
    <citation type="submission" date="2018-10" db="EMBL/GenBank/DDBJ databases">
        <title>Genomic Encyclopedia of Type Strains, Phase IV (KMG-IV): sequencing the most valuable type-strain genomes for metagenomic binning, comparative biology and taxonomic classification.</title>
        <authorList>
            <person name="Goeker M."/>
        </authorList>
    </citation>
    <scope>NUCLEOTIDE SEQUENCE [LARGE SCALE GENOMIC DNA]</scope>
    <source>
        <strain evidence="2 3">DSM 25586</strain>
    </source>
</reference>
<organism evidence="2 3">
    <name type="scientific">Arthrobacter oryzae</name>
    <dbReference type="NCBI Taxonomy" id="409290"/>
    <lineage>
        <taxon>Bacteria</taxon>
        <taxon>Bacillati</taxon>
        <taxon>Actinomycetota</taxon>
        <taxon>Actinomycetes</taxon>
        <taxon>Micrococcales</taxon>
        <taxon>Micrococcaceae</taxon>
        <taxon>Arthrobacter</taxon>
    </lineage>
</organism>
<dbReference type="GO" id="GO:0000160">
    <property type="term" value="P:phosphorelay signal transduction system"/>
    <property type="evidence" value="ECO:0007669"/>
    <property type="project" value="InterPro"/>
</dbReference>
<comment type="caution">
    <text evidence="2">The sequence shown here is derived from an EMBL/GenBank/DDBJ whole genome shotgun (WGS) entry which is preliminary data.</text>
</comment>
<dbReference type="AlphaFoldDB" id="A0A495EUC1"/>